<evidence type="ECO:0000256" key="8">
    <source>
        <dbReference type="ARBA" id="ARBA00039149"/>
    </source>
</evidence>
<feature type="binding site" evidence="10">
    <location>
        <position position="221"/>
    </location>
    <ligand>
        <name>Zn(2+)</name>
        <dbReference type="ChEBI" id="CHEBI:29105"/>
    </ligand>
</feature>
<feature type="binding site" evidence="10">
    <location>
        <position position="227"/>
    </location>
    <ligand>
        <name>Zn(2+)</name>
        <dbReference type="ChEBI" id="CHEBI:29105"/>
    </ligand>
</feature>
<reference evidence="11" key="1">
    <citation type="submission" date="2021-11" db="EMBL/GenBank/DDBJ databases">
        <title>A Novel Adlercreutzia Species, isolated from a Allomyrina dichotoma larva feces.</title>
        <authorList>
            <person name="Suh M.K."/>
        </authorList>
    </citation>
    <scope>NUCLEOTIDE SEQUENCE</scope>
    <source>
        <strain evidence="11">JBNU-10</strain>
    </source>
</reference>
<comment type="pathway">
    <text evidence="1 10">Purine metabolism; 7-cyano-7-deazaguanine biosynthesis.</text>
</comment>
<name>A0ABS9WFP4_9ACTN</name>
<dbReference type="CDD" id="cd01995">
    <property type="entry name" value="QueC-like"/>
    <property type="match status" value="1"/>
</dbReference>
<keyword evidence="6 10" id="KW-0067">ATP-binding</keyword>
<evidence type="ECO:0000313" key="11">
    <source>
        <dbReference type="EMBL" id="MCI2241395.1"/>
    </source>
</evidence>
<organism evidence="11 12">
    <name type="scientific">Adlercreutzia faecimuris</name>
    <dbReference type="NCBI Taxonomy" id="2897341"/>
    <lineage>
        <taxon>Bacteria</taxon>
        <taxon>Bacillati</taxon>
        <taxon>Actinomycetota</taxon>
        <taxon>Coriobacteriia</taxon>
        <taxon>Eggerthellales</taxon>
        <taxon>Eggerthellaceae</taxon>
        <taxon>Adlercreutzia</taxon>
    </lineage>
</organism>
<evidence type="ECO:0000256" key="7">
    <source>
        <dbReference type="ARBA" id="ARBA00037993"/>
    </source>
</evidence>
<comment type="similarity">
    <text evidence="7 10">Belongs to the QueC family.</text>
</comment>
<evidence type="ECO:0000256" key="10">
    <source>
        <dbReference type="HAMAP-Rule" id="MF_01633"/>
    </source>
</evidence>
<dbReference type="NCBIfam" id="TIGR00364">
    <property type="entry name" value="7-cyano-7-deazaguanine synthase QueC"/>
    <property type="match status" value="1"/>
</dbReference>
<dbReference type="InterPro" id="IPR018317">
    <property type="entry name" value="QueC"/>
</dbReference>
<dbReference type="PANTHER" id="PTHR42914">
    <property type="entry name" value="7-CYANO-7-DEAZAGUANINE SYNTHASE"/>
    <property type="match status" value="1"/>
</dbReference>
<comment type="cofactor">
    <cofactor evidence="10">
        <name>Zn(2+)</name>
        <dbReference type="ChEBI" id="CHEBI:29105"/>
    </cofactor>
    <text evidence="10">Binds 1 zinc ion per subunit.</text>
</comment>
<dbReference type="Proteomes" id="UP001430755">
    <property type="component" value="Unassembled WGS sequence"/>
</dbReference>
<keyword evidence="4 10" id="KW-0547">Nucleotide-binding</keyword>
<evidence type="ECO:0000256" key="2">
    <source>
        <dbReference type="ARBA" id="ARBA00022598"/>
    </source>
</evidence>
<gene>
    <name evidence="10 11" type="primary">queC</name>
    <name evidence="11" type="ORF">LPT13_03385</name>
</gene>
<dbReference type="Pfam" id="PF06508">
    <property type="entry name" value="QueC"/>
    <property type="match status" value="1"/>
</dbReference>
<dbReference type="EMBL" id="JAJMLW010000001">
    <property type="protein sequence ID" value="MCI2241395.1"/>
    <property type="molecule type" value="Genomic_DNA"/>
</dbReference>
<accession>A0ABS9WFP4</accession>
<keyword evidence="12" id="KW-1185">Reference proteome</keyword>
<evidence type="ECO:0000256" key="6">
    <source>
        <dbReference type="ARBA" id="ARBA00022840"/>
    </source>
</evidence>
<evidence type="ECO:0000313" key="12">
    <source>
        <dbReference type="Proteomes" id="UP001430755"/>
    </source>
</evidence>
<comment type="catalytic activity">
    <reaction evidence="9 10">
        <text>7-carboxy-7-carbaguanine + NH4(+) + 2 ATP = 7-cyano-7-carbaguanine + 2 AMP + 2 diphosphate + 2 H(+)</text>
        <dbReference type="Rhea" id="RHEA:27982"/>
        <dbReference type="ChEBI" id="CHEBI:15378"/>
        <dbReference type="ChEBI" id="CHEBI:28938"/>
        <dbReference type="ChEBI" id="CHEBI:30616"/>
        <dbReference type="ChEBI" id="CHEBI:33019"/>
        <dbReference type="ChEBI" id="CHEBI:45075"/>
        <dbReference type="ChEBI" id="CHEBI:61036"/>
        <dbReference type="ChEBI" id="CHEBI:456215"/>
        <dbReference type="EC" id="6.3.4.20"/>
    </reaction>
</comment>
<feature type="binding site" evidence="10">
    <location>
        <position position="213"/>
    </location>
    <ligand>
        <name>Zn(2+)</name>
        <dbReference type="ChEBI" id="CHEBI:29105"/>
    </ligand>
</feature>
<evidence type="ECO:0000256" key="3">
    <source>
        <dbReference type="ARBA" id="ARBA00022723"/>
    </source>
</evidence>
<dbReference type="GO" id="GO:0016874">
    <property type="term" value="F:ligase activity"/>
    <property type="evidence" value="ECO:0007669"/>
    <property type="project" value="UniProtKB-KW"/>
</dbReference>
<dbReference type="EC" id="6.3.4.20" evidence="8 10"/>
<dbReference type="PANTHER" id="PTHR42914:SF1">
    <property type="entry name" value="7-CYANO-7-DEAZAGUANINE SYNTHASE"/>
    <property type="match status" value="1"/>
</dbReference>
<keyword evidence="5 10" id="KW-0862">Zinc</keyword>
<feature type="binding site" evidence="10">
    <location>
        <position position="224"/>
    </location>
    <ligand>
        <name>Zn(2+)</name>
        <dbReference type="ChEBI" id="CHEBI:29105"/>
    </ligand>
</feature>
<comment type="function">
    <text evidence="10">Catalyzes the ATP-dependent conversion of 7-carboxy-7-deazaguanine (CDG) to 7-cyano-7-deazaguanine (preQ(0)).</text>
</comment>
<evidence type="ECO:0000256" key="1">
    <source>
        <dbReference type="ARBA" id="ARBA00005061"/>
    </source>
</evidence>
<evidence type="ECO:0000256" key="4">
    <source>
        <dbReference type="ARBA" id="ARBA00022741"/>
    </source>
</evidence>
<dbReference type="RefSeq" id="WP_242163518.1">
    <property type="nucleotide sequence ID" value="NZ_JAJMLW010000001.1"/>
</dbReference>
<protein>
    <recommendedName>
        <fullName evidence="8 10">7-cyano-7-deazaguanine synthase</fullName>
        <ecNumber evidence="8 10">6.3.4.20</ecNumber>
    </recommendedName>
    <alternativeName>
        <fullName evidence="10">7-cyano-7-carbaguanine synthase</fullName>
    </alternativeName>
    <alternativeName>
        <fullName evidence="10">PreQ(0) synthase</fullName>
    </alternativeName>
    <alternativeName>
        <fullName evidence="10">Queuosine biosynthesis protein QueC</fullName>
    </alternativeName>
</protein>
<proteinExistence type="inferred from homology"/>
<dbReference type="PIRSF" id="PIRSF006293">
    <property type="entry name" value="ExsB"/>
    <property type="match status" value="1"/>
</dbReference>
<keyword evidence="10" id="KW-0671">Queuosine biosynthesis</keyword>
<dbReference type="Gene3D" id="3.40.50.620">
    <property type="entry name" value="HUPs"/>
    <property type="match status" value="1"/>
</dbReference>
<evidence type="ECO:0000256" key="9">
    <source>
        <dbReference type="ARBA" id="ARBA00047890"/>
    </source>
</evidence>
<keyword evidence="3 10" id="KW-0479">Metal-binding</keyword>
<evidence type="ECO:0000256" key="5">
    <source>
        <dbReference type="ARBA" id="ARBA00022833"/>
    </source>
</evidence>
<dbReference type="HAMAP" id="MF_01633">
    <property type="entry name" value="QueC"/>
    <property type="match status" value="1"/>
</dbReference>
<sequence>MEAGPGAAVGARPAAGADAPKALVLCSGGVDSTTLLARAVRDFGAANVYALSVSYGQRHARELDAARAVAAFYGVEQRFLDLAAIFADSDCSLLSHSGAALPRGAYADQQDAAEGAPVSTYVPFRNGLFLSSAASMALSLGCSTVLYGAHHDDWAGNAYPDCSPAFVDAMARAIAEGTGGELRLEAPFVNANKAAIVAEGLAMGVPYELTWSCYEGGEAPCGTCATCIDRAAAFAANGAADPLLG</sequence>
<dbReference type="InterPro" id="IPR014729">
    <property type="entry name" value="Rossmann-like_a/b/a_fold"/>
</dbReference>
<comment type="caution">
    <text evidence="11">The sequence shown here is derived from an EMBL/GenBank/DDBJ whole genome shotgun (WGS) entry which is preliminary data.</text>
</comment>
<dbReference type="SUPFAM" id="SSF52402">
    <property type="entry name" value="Adenine nucleotide alpha hydrolases-like"/>
    <property type="match status" value="1"/>
</dbReference>
<keyword evidence="2 10" id="KW-0436">Ligase</keyword>
<feature type="binding site" evidence="10">
    <location>
        <begin position="26"/>
        <end position="36"/>
    </location>
    <ligand>
        <name>ATP</name>
        <dbReference type="ChEBI" id="CHEBI:30616"/>
    </ligand>
</feature>